<dbReference type="EMBL" id="LR743592">
    <property type="protein sequence ID" value="CAA2620974.1"/>
    <property type="molecule type" value="Genomic_DNA"/>
</dbReference>
<name>A0A7I8IUT2_SPIIN</name>
<evidence type="ECO:0000313" key="1">
    <source>
        <dbReference type="EMBL" id="CAA2620974.1"/>
    </source>
</evidence>
<gene>
    <name evidence="1" type="ORF">SI7747_05007143</name>
</gene>
<reference evidence="1 2" key="1">
    <citation type="submission" date="2019-12" db="EMBL/GenBank/DDBJ databases">
        <authorList>
            <person name="Scholz U."/>
            <person name="Mascher M."/>
            <person name="Fiebig A."/>
        </authorList>
    </citation>
    <scope>NUCLEOTIDE SEQUENCE</scope>
</reference>
<accession>A0A7I8IUT2</accession>
<proteinExistence type="predicted"/>
<dbReference type="AlphaFoldDB" id="A0A7I8IUT2"/>
<evidence type="ECO:0000313" key="2">
    <source>
        <dbReference type="Proteomes" id="UP001189122"/>
    </source>
</evidence>
<dbReference type="Proteomes" id="UP001189122">
    <property type="component" value="Unassembled WGS sequence"/>
</dbReference>
<protein>
    <submittedName>
        <fullName evidence="1">Uncharacterized protein</fullName>
    </submittedName>
</protein>
<organism evidence="1">
    <name type="scientific">Spirodela intermedia</name>
    <name type="common">Intermediate duckweed</name>
    <dbReference type="NCBI Taxonomy" id="51605"/>
    <lineage>
        <taxon>Eukaryota</taxon>
        <taxon>Viridiplantae</taxon>
        <taxon>Streptophyta</taxon>
        <taxon>Embryophyta</taxon>
        <taxon>Tracheophyta</taxon>
        <taxon>Spermatophyta</taxon>
        <taxon>Magnoliopsida</taxon>
        <taxon>Liliopsida</taxon>
        <taxon>Araceae</taxon>
        <taxon>Lemnoideae</taxon>
        <taxon>Spirodela</taxon>
    </lineage>
</organism>
<dbReference type="EMBL" id="CACRZD030000005">
    <property type="protein sequence ID" value="CAA6660727.1"/>
    <property type="molecule type" value="Genomic_DNA"/>
</dbReference>
<keyword evidence="2" id="KW-1185">Reference proteome</keyword>
<sequence>MHTLNSCPKLTSLADELLSPPAFPRKAGQVLHAPSLDEELEHQPLGDCREVLEEVVVTTIVHQMGRHGDLLLHHILKCNHRAVRVYLKELLHDLCVRHLVSLLLHVSVLLGAPGSVSMGNKGRPLLEGGVLNCLLNLSHVDSATQIEIFIQKIAMPILFRGPCSCPDGPRSGARTCLIPNAVKGVQHCLIRGKRLLCDHISHQADKIIIGDLLCPLSQKSCGCQHFSTGFRCTRMLSFAQPSNDLKISIF</sequence>